<evidence type="ECO:0000313" key="1">
    <source>
        <dbReference type="EMBL" id="KAL3400893.1"/>
    </source>
</evidence>
<name>A0ABD2X7G7_9HYME</name>
<evidence type="ECO:0000313" key="2">
    <source>
        <dbReference type="Proteomes" id="UP001627154"/>
    </source>
</evidence>
<organism evidence="1 2">
    <name type="scientific">Trichogramma kaykai</name>
    <dbReference type="NCBI Taxonomy" id="54128"/>
    <lineage>
        <taxon>Eukaryota</taxon>
        <taxon>Metazoa</taxon>
        <taxon>Ecdysozoa</taxon>
        <taxon>Arthropoda</taxon>
        <taxon>Hexapoda</taxon>
        <taxon>Insecta</taxon>
        <taxon>Pterygota</taxon>
        <taxon>Neoptera</taxon>
        <taxon>Endopterygota</taxon>
        <taxon>Hymenoptera</taxon>
        <taxon>Apocrita</taxon>
        <taxon>Proctotrupomorpha</taxon>
        <taxon>Chalcidoidea</taxon>
        <taxon>Trichogrammatidae</taxon>
        <taxon>Trichogramma</taxon>
    </lineage>
</organism>
<dbReference type="EMBL" id="JBJJXI010000050">
    <property type="protein sequence ID" value="KAL3400893.1"/>
    <property type="molecule type" value="Genomic_DNA"/>
</dbReference>
<proteinExistence type="predicted"/>
<reference evidence="1 2" key="1">
    <citation type="journal article" date="2024" name="bioRxiv">
        <title>A reference genome for Trichogramma kaykai: A tiny desert-dwelling parasitoid wasp with competing sex-ratio distorters.</title>
        <authorList>
            <person name="Culotta J."/>
            <person name="Lindsey A.R."/>
        </authorList>
    </citation>
    <scope>NUCLEOTIDE SEQUENCE [LARGE SCALE GENOMIC DNA]</scope>
    <source>
        <strain evidence="1 2">KSX58</strain>
    </source>
</reference>
<dbReference type="Proteomes" id="UP001627154">
    <property type="component" value="Unassembled WGS sequence"/>
</dbReference>
<keyword evidence="2" id="KW-1185">Reference proteome</keyword>
<sequence>MQATQAQARENLITPKERSKYYYDQKVNDRIFREGDQVYLLKDARQNNMDEHYSSPFPLIKLLGDRNAEIRCNANRTKIVHLNKLKKAFI</sequence>
<protein>
    <submittedName>
        <fullName evidence="1">Uncharacterized protein</fullName>
    </submittedName>
</protein>
<accession>A0ABD2X7G7</accession>
<dbReference type="AlphaFoldDB" id="A0ABD2X7G7"/>
<comment type="caution">
    <text evidence="1">The sequence shown here is derived from an EMBL/GenBank/DDBJ whole genome shotgun (WGS) entry which is preliminary data.</text>
</comment>
<gene>
    <name evidence="1" type="ORF">TKK_006023</name>
</gene>